<gene>
    <name evidence="1" type="ORF">Daesc_003858</name>
</gene>
<sequence length="149" mass="16481">MSTASLDRLRSITAVLVGVQTIFVSAVPPAGHDTPLCSATSEAPNTFNVRNIKYALRNPPLVGRLQLDVTNRATNVTTHCDIAGPQLTPGPFRPGNPDELWTSCDEEDEPPEGSERYYTVDTDVLFDRKSTRLVINQTWYCDDVTPEYP</sequence>
<name>A0AAX6MN42_9PEZI</name>
<dbReference type="AlphaFoldDB" id="A0AAX6MN42"/>
<dbReference type="Proteomes" id="UP001369815">
    <property type="component" value="Unassembled WGS sequence"/>
</dbReference>
<organism evidence="1 2">
    <name type="scientific">Daldinia eschscholtzii</name>
    <dbReference type="NCBI Taxonomy" id="292717"/>
    <lineage>
        <taxon>Eukaryota</taxon>
        <taxon>Fungi</taxon>
        <taxon>Dikarya</taxon>
        <taxon>Ascomycota</taxon>
        <taxon>Pezizomycotina</taxon>
        <taxon>Sordariomycetes</taxon>
        <taxon>Xylariomycetidae</taxon>
        <taxon>Xylariales</taxon>
        <taxon>Hypoxylaceae</taxon>
        <taxon>Daldinia</taxon>
    </lineage>
</organism>
<reference evidence="1 2" key="1">
    <citation type="journal article" date="2024" name="Front Chem Biol">
        <title>Unveiling the potential of Daldinia eschscholtzii MFLUCC 19-0629 through bioactivity and bioinformatics studies for enhanced sustainable agriculture production.</title>
        <authorList>
            <person name="Brooks S."/>
            <person name="Weaver J.A."/>
            <person name="Klomchit A."/>
            <person name="Alharthi S.A."/>
            <person name="Onlamun T."/>
            <person name="Nurani R."/>
            <person name="Vong T.K."/>
            <person name="Alberti F."/>
            <person name="Greco C."/>
        </authorList>
    </citation>
    <scope>NUCLEOTIDE SEQUENCE [LARGE SCALE GENOMIC DNA]</scope>
    <source>
        <strain evidence="1">MFLUCC 19-0629</strain>
    </source>
</reference>
<accession>A0AAX6MN42</accession>
<dbReference type="EMBL" id="JBANMG010000004">
    <property type="protein sequence ID" value="KAK6953896.1"/>
    <property type="molecule type" value="Genomic_DNA"/>
</dbReference>
<evidence type="ECO:0000313" key="2">
    <source>
        <dbReference type="Proteomes" id="UP001369815"/>
    </source>
</evidence>
<proteinExistence type="predicted"/>
<comment type="caution">
    <text evidence="1">The sequence shown here is derived from an EMBL/GenBank/DDBJ whole genome shotgun (WGS) entry which is preliminary data.</text>
</comment>
<keyword evidence="2" id="KW-1185">Reference proteome</keyword>
<evidence type="ECO:0000313" key="1">
    <source>
        <dbReference type="EMBL" id="KAK6953896.1"/>
    </source>
</evidence>
<evidence type="ECO:0008006" key="3">
    <source>
        <dbReference type="Google" id="ProtNLM"/>
    </source>
</evidence>
<protein>
    <recommendedName>
        <fullName evidence="3">AA1-like domain-containing protein</fullName>
    </recommendedName>
</protein>